<protein>
    <submittedName>
        <fullName evidence="2">Uncharacterized protein</fullName>
    </submittedName>
</protein>
<feature type="region of interest" description="Disordered" evidence="1">
    <location>
        <begin position="1"/>
        <end position="21"/>
    </location>
</feature>
<dbReference type="AlphaFoldDB" id="W2TYH2"/>
<organism evidence="2 3">
    <name type="scientific">Necator americanus</name>
    <name type="common">Human hookworm</name>
    <dbReference type="NCBI Taxonomy" id="51031"/>
    <lineage>
        <taxon>Eukaryota</taxon>
        <taxon>Metazoa</taxon>
        <taxon>Ecdysozoa</taxon>
        <taxon>Nematoda</taxon>
        <taxon>Chromadorea</taxon>
        <taxon>Rhabditida</taxon>
        <taxon>Rhabditina</taxon>
        <taxon>Rhabditomorpha</taxon>
        <taxon>Strongyloidea</taxon>
        <taxon>Ancylostomatidae</taxon>
        <taxon>Bunostominae</taxon>
        <taxon>Necator</taxon>
    </lineage>
</organism>
<dbReference type="Proteomes" id="UP000053676">
    <property type="component" value="Unassembled WGS sequence"/>
</dbReference>
<evidence type="ECO:0000313" key="3">
    <source>
        <dbReference type="Proteomes" id="UP000053676"/>
    </source>
</evidence>
<gene>
    <name evidence="2" type="ORF">NECAME_01279</name>
</gene>
<dbReference type="OrthoDB" id="5856343at2759"/>
<accession>W2TYH2</accession>
<evidence type="ECO:0000256" key="1">
    <source>
        <dbReference type="SAM" id="MobiDB-lite"/>
    </source>
</evidence>
<dbReference type="KEGG" id="nai:NECAME_01279"/>
<feature type="compositionally biased region" description="Basic and acidic residues" evidence="1">
    <location>
        <begin position="1"/>
        <end position="14"/>
    </location>
</feature>
<dbReference type="EMBL" id="KI657456">
    <property type="protein sequence ID" value="ETN87120.1"/>
    <property type="molecule type" value="Genomic_DNA"/>
</dbReference>
<reference evidence="3" key="1">
    <citation type="journal article" date="2014" name="Nat. Genet.">
        <title>Genome of the human hookworm Necator americanus.</title>
        <authorList>
            <person name="Tang Y.T."/>
            <person name="Gao X."/>
            <person name="Rosa B.A."/>
            <person name="Abubucker S."/>
            <person name="Hallsworth-Pepin K."/>
            <person name="Martin J."/>
            <person name="Tyagi R."/>
            <person name="Heizer E."/>
            <person name="Zhang X."/>
            <person name="Bhonagiri-Palsikar V."/>
            <person name="Minx P."/>
            <person name="Warren W.C."/>
            <person name="Wang Q."/>
            <person name="Zhan B."/>
            <person name="Hotez P.J."/>
            <person name="Sternberg P.W."/>
            <person name="Dougall A."/>
            <person name="Gaze S.T."/>
            <person name="Mulvenna J."/>
            <person name="Sotillo J."/>
            <person name="Ranganathan S."/>
            <person name="Rabelo E.M."/>
            <person name="Wilson R.K."/>
            <person name="Felgner P.L."/>
            <person name="Bethony J."/>
            <person name="Hawdon J.M."/>
            <person name="Gasser R.B."/>
            <person name="Loukas A."/>
            <person name="Mitreva M."/>
        </authorList>
    </citation>
    <scope>NUCLEOTIDE SEQUENCE [LARGE SCALE GENOMIC DNA]</scope>
</reference>
<evidence type="ECO:0000313" key="2">
    <source>
        <dbReference type="EMBL" id="ETN87120.1"/>
    </source>
</evidence>
<proteinExistence type="predicted"/>
<sequence>MMVLDGNERRRITPDKSPTQSVVLRPSRHFNIRDNSPVNRHSYHGMTSPLTSPTSMQRLGQMKRYSQQLQYSPPYADPFSGNHIHCLGKQCFFNPQIFHSAHKNDPWCRNPYRTLIVYYFSSYVARCCIFPNPLGFLALFS</sequence>
<name>W2TYH2_NECAM</name>
<feature type="region of interest" description="Disordered" evidence="1">
    <location>
        <begin position="34"/>
        <end position="54"/>
    </location>
</feature>
<keyword evidence="3" id="KW-1185">Reference proteome</keyword>